<evidence type="ECO:0000256" key="6">
    <source>
        <dbReference type="HAMAP-Rule" id="MF_00073"/>
    </source>
</evidence>
<feature type="region of interest" description="Disordered" evidence="7">
    <location>
        <begin position="172"/>
        <end position="202"/>
    </location>
</feature>
<dbReference type="GO" id="GO:0003723">
    <property type="term" value="F:RNA binding"/>
    <property type="evidence" value="ECO:0007669"/>
    <property type="project" value="UniProtKB-UniRule"/>
</dbReference>
<keyword evidence="3 6" id="KW-0694">RNA-binding</keyword>
<keyword evidence="4 6" id="KW-0805">Transcription regulation</keyword>
<dbReference type="InterPro" id="IPR011605">
    <property type="entry name" value="NusB_fam"/>
</dbReference>
<gene>
    <name evidence="6 9" type="primary">nusB</name>
    <name evidence="9" type="ORF">DXC81_04625</name>
</gene>
<evidence type="ECO:0000313" key="9">
    <source>
        <dbReference type="EMBL" id="RGL10755.1"/>
    </source>
</evidence>
<organism evidence="9 10">
    <name type="scientific">Collinsella tanakaei</name>
    <dbReference type="NCBI Taxonomy" id="626935"/>
    <lineage>
        <taxon>Bacteria</taxon>
        <taxon>Bacillati</taxon>
        <taxon>Actinomycetota</taxon>
        <taxon>Coriobacteriia</taxon>
        <taxon>Coriobacteriales</taxon>
        <taxon>Coriobacteriaceae</taxon>
        <taxon>Collinsella</taxon>
    </lineage>
</organism>
<feature type="domain" description="NusB/RsmB/TIM44" evidence="8">
    <location>
        <begin position="12"/>
        <end position="137"/>
    </location>
</feature>
<dbReference type="AlphaFoldDB" id="A0A3E4QU73"/>
<evidence type="ECO:0000256" key="4">
    <source>
        <dbReference type="ARBA" id="ARBA00023015"/>
    </source>
</evidence>
<comment type="caution">
    <text evidence="9">The sequence shown here is derived from an EMBL/GenBank/DDBJ whole genome shotgun (WGS) entry which is preliminary data.</text>
</comment>
<dbReference type="EMBL" id="QSRJ01000004">
    <property type="protein sequence ID" value="RGL10755.1"/>
    <property type="molecule type" value="Genomic_DNA"/>
</dbReference>
<dbReference type="PANTHER" id="PTHR11078">
    <property type="entry name" value="N UTILIZATION SUBSTANCE PROTEIN B-RELATED"/>
    <property type="match status" value="1"/>
</dbReference>
<dbReference type="RefSeq" id="WP_117679383.1">
    <property type="nucleotide sequence ID" value="NZ_CAJJKC010000002.1"/>
</dbReference>
<dbReference type="PANTHER" id="PTHR11078:SF3">
    <property type="entry name" value="ANTITERMINATION NUSB DOMAIN-CONTAINING PROTEIN"/>
    <property type="match status" value="1"/>
</dbReference>
<accession>A0A3E4QU73</accession>
<dbReference type="Gene3D" id="1.10.940.10">
    <property type="entry name" value="NusB-like"/>
    <property type="match status" value="1"/>
</dbReference>
<evidence type="ECO:0000259" key="8">
    <source>
        <dbReference type="Pfam" id="PF01029"/>
    </source>
</evidence>
<evidence type="ECO:0000256" key="5">
    <source>
        <dbReference type="ARBA" id="ARBA00023163"/>
    </source>
</evidence>
<evidence type="ECO:0000256" key="2">
    <source>
        <dbReference type="ARBA" id="ARBA00022814"/>
    </source>
</evidence>
<dbReference type="Pfam" id="PF01029">
    <property type="entry name" value="NusB"/>
    <property type="match status" value="1"/>
</dbReference>
<protein>
    <recommendedName>
        <fullName evidence="6">Transcription antitermination protein NusB</fullName>
    </recommendedName>
    <alternativeName>
        <fullName evidence="6">Antitermination factor NusB</fullName>
    </alternativeName>
</protein>
<name>A0A3E4QU73_9ACTN</name>
<dbReference type="InterPro" id="IPR006027">
    <property type="entry name" value="NusB_RsmB_TIM44"/>
</dbReference>
<dbReference type="HAMAP" id="MF_00073">
    <property type="entry name" value="NusB"/>
    <property type="match status" value="1"/>
</dbReference>
<feature type="compositionally biased region" description="Acidic residues" evidence="7">
    <location>
        <begin position="177"/>
        <end position="202"/>
    </location>
</feature>
<dbReference type="Proteomes" id="UP000260943">
    <property type="component" value="Unassembled WGS sequence"/>
</dbReference>
<sequence length="202" mass="22287">MSLKVERGRTLARSQALQILFQAEALDLSVDTVLAGDYLISKGPLDAYAVELARGCHDNIDRIDYALKSVSMNWSLYRMPGTDRNLLRLAVYEMRFLTGDAAIDDAVIINEAVEIAKAYGTDESSRFVNGVLGRISRMETLPEPPVEQGEDQVESEDEAQIVSSEVAFDIDAHMESDVETESDADVEESIDTVFDSDDVDGE</sequence>
<evidence type="ECO:0000256" key="3">
    <source>
        <dbReference type="ARBA" id="ARBA00022884"/>
    </source>
</evidence>
<dbReference type="GO" id="GO:0005829">
    <property type="term" value="C:cytosol"/>
    <property type="evidence" value="ECO:0007669"/>
    <property type="project" value="TreeGrafter"/>
</dbReference>
<comment type="similarity">
    <text evidence="1 6">Belongs to the NusB family.</text>
</comment>
<proteinExistence type="inferred from homology"/>
<dbReference type="SUPFAM" id="SSF48013">
    <property type="entry name" value="NusB-like"/>
    <property type="match status" value="1"/>
</dbReference>
<comment type="function">
    <text evidence="6">Involved in transcription antitermination. Required for transcription of ribosomal RNA (rRNA) genes. Binds specifically to the boxA antiterminator sequence of the ribosomal RNA (rrn) operons.</text>
</comment>
<keyword evidence="2 6" id="KW-0889">Transcription antitermination</keyword>
<evidence type="ECO:0000256" key="7">
    <source>
        <dbReference type="SAM" id="MobiDB-lite"/>
    </source>
</evidence>
<dbReference type="NCBIfam" id="TIGR01951">
    <property type="entry name" value="nusB"/>
    <property type="match status" value="1"/>
</dbReference>
<evidence type="ECO:0000313" key="10">
    <source>
        <dbReference type="Proteomes" id="UP000260943"/>
    </source>
</evidence>
<dbReference type="InterPro" id="IPR035926">
    <property type="entry name" value="NusB-like_sf"/>
</dbReference>
<dbReference type="GO" id="GO:0031564">
    <property type="term" value="P:transcription antitermination"/>
    <property type="evidence" value="ECO:0007669"/>
    <property type="project" value="UniProtKB-KW"/>
</dbReference>
<dbReference type="GO" id="GO:0006353">
    <property type="term" value="P:DNA-templated transcription termination"/>
    <property type="evidence" value="ECO:0007669"/>
    <property type="project" value="UniProtKB-UniRule"/>
</dbReference>
<reference evidence="9 10" key="1">
    <citation type="submission" date="2018-08" db="EMBL/GenBank/DDBJ databases">
        <title>A genome reference for cultivated species of the human gut microbiota.</title>
        <authorList>
            <person name="Zou Y."/>
            <person name="Xue W."/>
            <person name="Luo G."/>
        </authorList>
    </citation>
    <scope>NUCLEOTIDE SEQUENCE [LARGE SCALE GENOMIC DNA]</scope>
    <source>
        <strain evidence="9 10">TF08-14</strain>
    </source>
</reference>
<keyword evidence="5 6" id="KW-0804">Transcription</keyword>
<evidence type="ECO:0000256" key="1">
    <source>
        <dbReference type="ARBA" id="ARBA00005952"/>
    </source>
</evidence>